<feature type="binding site" evidence="9">
    <location>
        <position position="120"/>
    </location>
    <ligand>
        <name>Zn(2+)</name>
        <dbReference type="ChEBI" id="CHEBI:29105"/>
        <note>catalytic</note>
    </ligand>
</feature>
<evidence type="ECO:0000256" key="6">
    <source>
        <dbReference type="ARBA" id="ARBA00022759"/>
    </source>
</evidence>
<dbReference type="EC" id="3.1.-.-" evidence="9"/>
<accession>A0ABD6IDN7</accession>
<evidence type="ECO:0000256" key="2">
    <source>
        <dbReference type="ARBA" id="ARBA00022517"/>
    </source>
</evidence>
<evidence type="ECO:0000256" key="4">
    <source>
        <dbReference type="ARBA" id="ARBA00022722"/>
    </source>
</evidence>
<evidence type="ECO:0000256" key="9">
    <source>
        <dbReference type="HAMAP-Rule" id="MF_00009"/>
    </source>
</evidence>
<dbReference type="PROSITE" id="PS01306">
    <property type="entry name" value="UPF0054"/>
    <property type="match status" value="1"/>
</dbReference>
<dbReference type="HAMAP" id="MF_00009">
    <property type="entry name" value="Endoribonucl_YbeY"/>
    <property type="match status" value="1"/>
</dbReference>
<keyword evidence="9" id="KW-0963">Cytoplasm</keyword>
<dbReference type="GO" id="GO:0005737">
    <property type="term" value="C:cytoplasm"/>
    <property type="evidence" value="ECO:0007669"/>
    <property type="project" value="UniProtKB-SubCell"/>
</dbReference>
<evidence type="ECO:0000256" key="8">
    <source>
        <dbReference type="ARBA" id="ARBA00022833"/>
    </source>
</evidence>
<evidence type="ECO:0000313" key="10">
    <source>
        <dbReference type="EMBL" id="MXR43548.1"/>
    </source>
</evidence>
<dbReference type="EMBL" id="QQQW01000004">
    <property type="protein sequence ID" value="MXR43548.1"/>
    <property type="molecule type" value="Genomic_DNA"/>
</dbReference>
<dbReference type="InterPro" id="IPR020549">
    <property type="entry name" value="YbeY_CS"/>
</dbReference>
<dbReference type="PANTHER" id="PTHR46986">
    <property type="entry name" value="ENDORIBONUCLEASE YBEY, CHLOROPLASTIC"/>
    <property type="match status" value="1"/>
</dbReference>
<reference evidence="10 11" key="1">
    <citation type="submission" date="2018-07" db="EMBL/GenBank/DDBJ databases">
        <title>Genetic characterization of Mycoplasma hyopneumoniae, M. hyorhinis and M. flocculare isolates through whole genome sequencing analysis: comparative analysis of sequence types and putative genes involved in virulence.</title>
        <authorList>
            <person name="Fourour S."/>
            <person name="Lucas P."/>
            <person name="Touzain F."/>
            <person name="Tocqueville V."/>
            <person name="Kempf I."/>
            <person name="Marois-Crehan C."/>
        </authorList>
    </citation>
    <scope>NUCLEOTIDE SEQUENCE [LARGE SCALE GENOMIC DNA]</scope>
    <source>
        <strain evidence="10 11">MHR389</strain>
    </source>
</reference>
<evidence type="ECO:0000256" key="3">
    <source>
        <dbReference type="ARBA" id="ARBA00022552"/>
    </source>
</evidence>
<protein>
    <recommendedName>
        <fullName evidence="9">Endoribonuclease YbeY</fullName>
        <ecNumber evidence="9">3.1.-.-</ecNumber>
    </recommendedName>
</protein>
<proteinExistence type="inferred from homology"/>
<feature type="binding site" evidence="9">
    <location>
        <position position="116"/>
    </location>
    <ligand>
        <name>Zn(2+)</name>
        <dbReference type="ChEBI" id="CHEBI:29105"/>
        <note>catalytic</note>
    </ligand>
</feature>
<evidence type="ECO:0000256" key="7">
    <source>
        <dbReference type="ARBA" id="ARBA00022801"/>
    </source>
</evidence>
<dbReference type="SUPFAM" id="SSF55486">
    <property type="entry name" value="Metalloproteases ('zincins'), catalytic domain"/>
    <property type="match status" value="1"/>
</dbReference>
<keyword evidence="5 9" id="KW-0479">Metal-binding</keyword>
<keyword evidence="4 9" id="KW-0540">Nuclease</keyword>
<comment type="caution">
    <text evidence="10">The sequence shown here is derived from an EMBL/GenBank/DDBJ whole genome shotgun (WGS) entry which is preliminary data.</text>
</comment>
<name>A0ABD6IDN7_MESHY</name>
<dbReference type="PANTHER" id="PTHR46986:SF1">
    <property type="entry name" value="ENDORIBONUCLEASE YBEY, CHLOROPLASTIC"/>
    <property type="match status" value="1"/>
</dbReference>
<keyword evidence="3 9" id="KW-0698">rRNA processing</keyword>
<comment type="subcellular location">
    <subcellularLocation>
        <location evidence="9">Cytoplasm</location>
    </subcellularLocation>
</comment>
<keyword evidence="2 9" id="KW-0690">Ribosome biogenesis</keyword>
<comment type="function">
    <text evidence="9">Single strand-specific metallo-endoribonuclease involved in late-stage 70S ribosome quality control and in maturation of the 3' terminus of the 16S rRNA.</text>
</comment>
<keyword evidence="8 9" id="KW-0862">Zinc</keyword>
<dbReference type="NCBIfam" id="TIGR00043">
    <property type="entry name" value="rRNA maturation RNase YbeY"/>
    <property type="match status" value="1"/>
</dbReference>
<dbReference type="GO" id="GO:0006364">
    <property type="term" value="P:rRNA processing"/>
    <property type="evidence" value="ECO:0007669"/>
    <property type="project" value="UniProtKB-UniRule"/>
</dbReference>
<evidence type="ECO:0000256" key="5">
    <source>
        <dbReference type="ARBA" id="ARBA00022723"/>
    </source>
</evidence>
<dbReference type="GO" id="GO:0008270">
    <property type="term" value="F:zinc ion binding"/>
    <property type="evidence" value="ECO:0007669"/>
    <property type="project" value="UniProtKB-UniRule"/>
</dbReference>
<dbReference type="AlphaFoldDB" id="A0ABD6IDN7"/>
<comment type="similarity">
    <text evidence="1 9">Belongs to the endoribonuclease YbeY family.</text>
</comment>
<organism evidence="10 11">
    <name type="scientific">Mesomycoplasma hyorhinis</name>
    <name type="common">Mycoplasma hyorhinis</name>
    <dbReference type="NCBI Taxonomy" id="2100"/>
    <lineage>
        <taxon>Bacteria</taxon>
        <taxon>Bacillati</taxon>
        <taxon>Mycoplasmatota</taxon>
        <taxon>Mycoplasmoidales</taxon>
        <taxon>Metamycoplasmataceae</taxon>
        <taxon>Mesomycoplasma</taxon>
    </lineage>
</organism>
<dbReference type="InterPro" id="IPR002036">
    <property type="entry name" value="YbeY"/>
</dbReference>
<dbReference type="GeneID" id="93248465"/>
<keyword evidence="7 9" id="KW-0378">Hydrolase</keyword>
<dbReference type="Gene3D" id="3.40.390.30">
    <property type="entry name" value="Metalloproteases ('zincins'), catalytic domain"/>
    <property type="match status" value="1"/>
</dbReference>
<dbReference type="Proteomes" id="UP001193384">
    <property type="component" value="Unassembled WGS sequence"/>
</dbReference>
<feature type="binding site" evidence="9">
    <location>
        <position position="126"/>
    </location>
    <ligand>
        <name>Zn(2+)</name>
        <dbReference type="ChEBI" id="CHEBI:29105"/>
        <note>catalytic</note>
    </ligand>
</feature>
<dbReference type="RefSeq" id="WP_013302141.1">
    <property type="nucleotide sequence ID" value="NZ_CP016817.1"/>
</dbReference>
<dbReference type="InterPro" id="IPR023091">
    <property type="entry name" value="MetalPrtase_cat_dom_sf_prd"/>
</dbReference>
<gene>
    <name evidence="9 10" type="primary">ybeY</name>
    <name evidence="10" type="ORF">DR101_01080</name>
</gene>
<dbReference type="GO" id="GO:0016787">
    <property type="term" value="F:hydrolase activity"/>
    <property type="evidence" value="ECO:0007669"/>
    <property type="project" value="UniProtKB-KW"/>
</dbReference>
<evidence type="ECO:0000313" key="11">
    <source>
        <dbReference type="Proteomes" id="UP001193384"/>
    </source>
</evidence>
<sequence length="150" mass="18275">MKSQINFLNTTKYRFRYLKMFNLILNIIEKEEKFQKPLSLDFTLIDDEQMRKYYFQYKGKDRTTDILSFPFVNSFSTSFMKEKFLGEILISYQKIQQQAKEYGHSVTREFCYLFTHGVYHLLGYDHISLEEEKQMNKKVDKIMKLLQIER</sequence>
<dbReference type="GO" id="GO:0004521">
    <property type="term" value="F:RNA endonuclease activity"/>
    <property type="evidence" value="ECO:0007669"/>
    <property type="project" value="UniProtKB-UniRule"/>
</dbReference>
<evidence type="ECO:0000256" key="1">
    <source>
        <dbReference type="ARBA" id="ARBA00010875"/>
    </source>
</evidence>
<comment type="cofactor">
    <cofactor evidence="9">
        <name>Zn(2+)</name>
        <dbReference type="ChEBI" id="CHEBI:29105"/>
    </cofactor>
    <text evidence="9">Binds 1 zinc ion.</text>
</comment>
<keyword evidence="6 9" id="KW-0255">Endonuclease</keyword>
<dbReference type="Pfam" id="PF02130">
    <property type="entry name" value="YbeY"/>
    <property type="match status" value="1"/>
</dbReference>